<evidence type="ECO:0000259" key="15">
    <source>
        <dbReference type="Pfam" id="PF20560"/>
    </source>
</evidence>
<feature type="transmembrane region" description="Helical" evidence="13">
    <location>
        <begin position="148"/>
        <end position="168"/>
    </location>
</feature>
<evidence type="ECO:0000256" key="10">
    <source>
        <dbReference type="ARBA" id="ARBA00023065"/>
    </source>
</evidence>
<evidence type="ECO:0000256" key="5">
    <source>
        <dbReference type="ARBA" id="ARBA00022500"/>
    </source>
</evidence>
<evidence type="ECO:0000256" key="9">
    <source>
        <dbReference type="ARBA" id="ARBA00022989"/>
    </source>
</evidence>
<proteinExistence type="inferred from homology"/>
<dbReference type="PANTHER" id="PTHR30433:SF2">
    <property type="entry name" value="MOTILITY PROTEIN A"/>
    <property type="match status" value="1"/>
</dbReference>
<sequence length="275" mass="29731">MDITTILGIVIGLGLIGGAILIGGSLRPYLDPASFVLVLGGTIAATIANYSGAQLRNAWRVLRIAATGRPLDPEHFIRLIVSLAEKARREGLLAMEEEAERLSDPFLRKGIQLVVDGTDPELVRNILDIELTFIEERHRQGQALFESLGVYAPAFGMIGTLVGLIRMLGRLDDPSTVGPALALALLTTLYGALLAYLVFNPIAGKLRVKNEQETMVRQIMIEGVLSIQAGENPRIVEEKLRSFLPPADRRAREAAARPAPARPAGEVVTTGARSR</sequence>
<dbReference type="InterPro" id="IPR047055">
    <property type="entry name" value="MotA-like"/>
</dbReference>
<comment type="similarity">
    <text evidence="2">Belongs to the MotA family.</text>
</comment>
<evidence type="ECO:0000313" key="17">
    <source>
        <dbReference type="Proteomes" id="UP001333102"/>
    </source>
</evidence>
<keyword evidence="10" id="KW-0406">Ion transport</keyword>
<feature type="transmembrane region" description="Helical" evidence="13">
    <location>
        <begin position="32"/>
        <end position="53"/>
    </location>
</feature>
<keyword evidence="3" id="KW-0813">Transport</keyword>
<gene>
    <name evidence="16" type="ORF">VLY81_07655</name>
</gene>
<dbReference type="RefSeq" id="WP_324667575.1">
    <property type="nucleotide sequence ID" value="NZ_CP141614.1"/>
</dbReference>
<organism evidence="16 17">
    <name type="scientific">Geochorda subterranea</name>
    <dbReference type="NCBI Taxonomy" id="3109564"/>
    <lineage>
        <taxon>Bacteria</taxon>
        <taxon>Bacillati</taxon>
        <taxon>Bacillota</taxon>
        <taxon>Limnochordia</taxon>
        <taxon>Limnochordales</taxon>
        <taxon>Geochordaceae</taxon>
        <taxon>Geochorda</taxon>
    </lineage>
</organism>
<evidence type="ECO:0000256" key="4">
    <source>
        <dbReference type="ARBA" id="ARBA00022475"/>
    </source>
</evidence>
<dbReference type="InterPro" id="IPR000540">
    <property type="entry name" value="Flag_MotA_CS"/>
</dbReference>
<keyword evidence="8" id="KW-0375">Hydrogen ion transport</keyword>
<keyword evidence="6 13" id="KW-0812">Transmembrane</keyword>
<evidence type="ECO:0000256" key="3">
    <source>
        <dbReference type="ARBA" id="ARBA00022448"/>
    </source>
</evidence>
<dbReference type="InterPro" id="IPR046786">
    <property type="entry name" value="MotA_N"/>
</dbReference>
<comment type="subcellular location">
    <subcellularLocation>
        <location evidence="1">Cell membrane</location>
        <topology evidence="1">Multi-pass membrane protein</topology>
    </subcellularLocation>
</comment>
<feature type="region of interest" description="Disordered" evidence="12">
    <location>
        <begin position="247"/>
        <end position="275"/>
    </location>
</feature>
<evidence type="ECO:0000259" key="14">
    <source>
        <dbReference type="Pfam" id="PF01618"/>
    </source>
</evidence>
<feature type="domain" description="Motility protein A N-terminal" evidence="15">
    <location>
        <begin position="6"/>
        <end position="90"/>
    </location>
</feature>
<dbReference type="Pfam" id="PF01618">
    <property type="entry name" value="MotA_ExbB"/>
    <property type="match status" value="1"/>
</dbReference>
<evidence type="ECO:0000256" key="1">
    <source>
        <dbReference type="ARBA" id="ARBA00004651"/>
    </source>
</evidence>
<keyword evidence="5" id="KW-0145">Chemotaxis</keyword>
<keyword evidence="7" id="KW-0283">Flagellar rotation</keyword>
<evidence type="ECO:0000256" key="8">
    <source>
        <dbReference type="ARBA" id="ARBA00022781"/>
    </source>
</evidence>
<keyword evidence="11 13" id="KW-0472">Membrane</keyword>
<feature type="transmembrane region" description="Helical" evidence="13">
    <location>
        <begin position="180"/>
        <end position="199"/>
    </location>
</feature>
<keyword evidence="4" id="KW-1003">Cell membrane</keyword>
<dbReference type="InterPro" id="IPR002898">
    <property type="entry name" value="MotA_ExbB_proton_chnl"/>
</dbReference>
<protein>
    <submittedName>
        <fullName evidence="16">Motility protein A</fullName>
    </submittedName>
</protein>
<evidence type="ECO:0000256" key="7">
    <source>
        <dbReference type="ARBA" id="ARBA00022779"/>
    </source>
</evidence>
<evidence type="ECO:0000256" key="6">
    <source>
        <dbReference type="ARBA" id="ARBA00022692"/>
    </source>
</evidence>
<reference evidence="17" key="1">
    <citation type="submission" date="2023-12" db="EMBL/GenBank/DDBJ databases">
        <title>Novel isolates from deep terrestrial aquifers shed light on the physiology and ecology of the class Limnochordia.</title>
        <authorList>
            <person name="Karnachuk O.V."/>
            <person name="Lukina A.P."/>
            <person name="Avakyan M.R."/>
            <person name="Kadnikov V."/>
            <person name="Begmatov S."/>
            <person name="Beletsky A.V."/>
            <person name="Mardanov A.V."/>
            <person name="Ravin N.V."/>
        </authorList>
    </citation>
    <scope>NUCLEOTIDE SEQUENCE [LARGE SCALE GENOMIC DNA]</scope>
    <source>
        <strain evidence="17">LN</strain>
    </source>
</reference>
<keyword evidence="17" id="KW-1185">Reference proteome</keyword>
<keyword evidence="9 13" id="KW-1133">Transmembrane helix</keyword>
<evidence type="ECO:0000256" key="12">
    <source>
        <dbReference type="SAM" id="MobiDB-lite"/>
    </source>
</evidence>
<accession>A0ABZ1BKE5</accession>
<evidence type="ECO:0000313" key="16">
    <source>
        <dbReference type="EMBL" id="WRP13330.1"/>
    </source>
</evidence>
<dbReference type="PANTHER" id="PTHR30433">
    <property type="entry name" value="CHEMOTAXIS PROTEIN MOTA"/>
    <property type="match status" value="1"/>
</dbReference>
<name>A0ABZ1BKE5_9FIRM</name>
<dbReference type="Proteomes" id="UP001333102">
    <property type="component" value="Chromosome"/>
</dbReference>
<dbReference type="PROSITE" id="PS01307">
    <property type="entry name" value="MOTA"/>
    <property type="match status" value="1"/>
</dbReference>
<evidence type="ECO:0000256" key="2">
    <source>
        <dbReference type="ARBA" id="ARBA00008038"/>
    </source>
</evidence>
<dbReference type="Pfam" id="PF20560">
    <property type="entry name" value="MotA_N"/>
    <property type="match status" value="1"/>
</dbReference>
<feature type="domain" description="MotA/TolQ/ExbB proton channel" evidence="14">
    <location>
        <begin position="100"/>
        <end position="217"/>
    </location>
</feature>
<evidence type="ECO:0000256" key="13">
    <source>
        <dbReference type="SAM" id="Phobius"/>
    </source>
</evidence>
<dbReference type="EMBL" id="CP141614">
    <property type="protein sequence ID" value="WRP13330.1"/>
    <property type="molecule type" value="Genomic_DNA"/>
</dbReference>
<feature type="transmembrane region" description="Helical" evidence="13">
    <location>
        <begin position="7"/>
        <end position="26"/>
    </location>
</feature>
<evidence type="ECO:0000256" key="11">
    <source>
        <dbReference type="ARBA" id="ARBA00023136"/>
    </source>
</evidence>